<dbReference type="AlphaFoldDB" id="A0AB39P8X1"/>
<reference evidence="2" key="1">
    <citation type="submission" date="2024-07" db="EMBL/GenBank/DDBJ databases">
        <authorList>
            <person name="Yu S.T."/>
        </authorList>
    </citation>
    <scope>NUCLEOTIDE SEQUENCE</scope>
    <source>
        <strain evidence="2">R21</strain>
    </source>
</reference>
<dbReference type="Gene3D" id="3.30.750.24">
    <property type="entry name" value="STAS domain"/>
    <property type="match status" value="1"/>
</dbReference>
<dbReference type="SUPFAM" id="SSF52091">
    <property type="entry name" value="SpoIIaa-like"/>
    <property type="match status" value="1"/>
</dbReference>
<dbReference type="CDD" id="cd07043">
    <property type="entry name" value="STAS_anti-anti-sigma_factors"/>
    <property type="match status" value="1"/>
</dbReference>
<dbReference type="Pfam" id="PF01740">
    <property type="entry name" value="STAS"/>
    <property type="match status" value="1"/>
</dbReference>
<sequence>MTTNPGDLTGRTLLLPLPAEIDVSNAGGLLVHTMNIVEHRADRLRVLVLDLTRTEFIDSQGVHLVDGVRRRLRHPAELRVAADPDGMVQRVLELTGLRRDVPVYGNVAEAVRS</sequence>
<evidence type="ECO:0000313" key="2">
    <source>
        <dbReference type="EMBL" id="XDQ27510.1"/>
    </source>
</evidence>
<dbReference type="InterPro" id="IPR002645">
    <property type="entry name" value="STAS_dom"/>
</dbReference>
<dbReference type="EMBL" id="CP163435">
    <property type="protein sequence ID" value="XDQ27510.1"/>
    <property type="molecule type" value="Genomic_DNA"/>
</dbReference>
<protein>
    <submittedName>
        <fullName evidence="2">STAS domain-containing protein</fullName>
    </submittedName>
</protein>
<feature type="domain" description="STAS" evidence="1">
    <location>
        <begin position="13"/>
        <end position="113"/>
    </location>
</feature>
<name>A0AB39P8X1_9ACTN</name>
<accession>A0AB39P8X1</accession>
<evidence type="ECO:0000259" key="1">
    <source>
        <dbReference type="PROSITE" id="PS50801"/>
    </source>
</evidence>
<dbReference type="RefSeq" id="WP_369234755.1">
    <property type="nucleotide sequence ID" value="NZ_CP163435.1"/>
</dbReference>
<proteinExistence type="predicted"/>
<organism evidence="2">
    <name type="scientific">Streptomyces sp. R21</name>
    <dbReference type="NCBI Taxonomy" id="3238627"/>
    <lineage>
        <taxon>Bacteria</taxon>
        <taxon>Bacillati</taxon>
        <taxon>Actinomycetota</taxon>
        <taxon>Actinomycetes</taxon>
        <taxon>Kitasatosporales</taxon>
        <taxon>Streptomycetaceae</taxon>
        <taxon>Streptomyces</taxon>
    </lineage>
</organism>
<dbReference type="InterPro" id="IPR036513">
    <property type="entry name" value="STAS_dom_sf"/>
</dbReference>
<dbReference type="PROSITE" id="PS50801">
    <property type="entry name" value="STAS"/>
    <property type="match status" value="1"/>
</dbReference>
<gene>
    <name evidence="2" type="ORF">AB5J56_23570</name>
</gene>